<accession>A0AAW0C3L6</accession>
<proteinExistence type="predicted"/>
<dbReference type="Proteomes" id="UP001383192">
    <property type="component" value="Unassembled WGS sequence"/>
</dbReference>
<feature type="region of interest" description="Disordered" evidence="1">
    <location>
        <begin position="1"/>
        <end position="29"/>
    </location>
</feature>
<dbReference type="PANTHER" id="PTHR39639:SF1">
    <property type="entry name" value="DUF262 DOMAIN-CONTAINING PROTEIN"/>
    <property type="match status" value="1"/>
</dbReference>
<dbReference type="Pfam" id="PF03235">
    <property type="entry name" value="GmrSD_N"/>
    <property type="match status" value="1"/>
</dbReference>
<feature type="region of interest" description="Disordered" evidence="1">
    <location>
        <begin position="578"/>
        <end position="602"/>
    </location>
</feature>
<evidence type="ECO:0000313" key="4">
    <source>
        <dbReference type="Proteomes" id="UP001383192"/>
    </source>
</evidence>
<feature type="region of interest" description="Disordered" evidence="1">
    <location>
        <begin position="438"/>
        <end position="490"/>
    </location>
</feature>
<reference evidence="3 4" key="1">
    <citation type="submission" date="2024-01" db="EMBL/GenBank/DDBJ databases">
        <title>A draft genome for a cacao thread blight-causing isolate of Paramarasmius palmivorus.</title>
        <authorList>
            <person name="Baruah I.K."/>
            <person name="Bukari Y."/>
            <person name="Amoako-Attah I."/>
            <person name="Meinhardt L.W."/>
            <person name="Bailey B.A."/>
            <person name="Cohen S.P."/>
        </authorList>
    </citation>
    <scope>NUCLEOTIDE SEQUENCE [LARGE SCALE GENOMIC DNA]</scope>
    <source>
        <strain evidence="3 4">GH-12</strain>
    </source>
</reference>
<sequence length="602" mass="67855">MGSEYEDPLFTDEDEDYQPPVMTKKRKRQNKPAILRVAEDYKIQDALTPARSTTYTAQALFEQIYKGDLDLDPEYQRDIVWNVQKQSKLIDSLFHNYCVPPIILCVTVHSDGSESRTCIDGKQRLTSIRLFMDGLIPHRDSCTGQQLWYRDNPGASRASKSSLLPEKYKKIFANKQIVCVEYGQLKPSDERDIFRRVQLGIALTAAEKINANATPRATFLRKLIAEYCTETTLCHPDISWDRERGKDLHVFGVAVICLLRWNSQTGLKTLPRVQGVETWMGDTRETKKTKKRQNDEDLDPEYKLPRAFCDRIENAFKILCKIATDKRYNTRFLSSGIVHRLAPLEVVGSIMLVYLTCTGSDSSSVVLDPDDPEDLLHASNLIAEMRKQIRDIHKEVRLNSNVARPMFDFLFDVAQNPFAYGFSAQTGGCATRTMATGRNRRPLARERRAPKVRRITQSHRDISPSEPAASNRDESIYHIPDSTPKRSRQVTTALSPPFFAVNHEVTPEASTSSQLQPPFDVNATSQAQMCWTQMMANSMKIGLMGITPLHSNAIVPVGTNGAVFPHIPWISVPGTSVSEPRLNTAHTPAPSNGLESEPEESK</sequence>
<dbReference type="AlphaFoldDB" id="A0AAW0C3L6"/>
<dbReference type="PANTHER" id="PTHR39639">
    <property type="entry name" value="CHROMOSOME 16, WHOLE GENOME SHOTGUN SEQUENCE"/>
    <property type="match status" value="1"/>
</dbReference>
<evidence type="ECO:0000313" key="3">
    <source>
        <dbReference type="EMBL" id="KAK7032517.1"/>
    </source>
</evidence>
<dbReference type="InterPro" id="IPR004919">
    <property type="entry name" value="GmrSD_N"/>
</dbReference>
<organism evidence="3 4">
    <name type="scientific">Paramarasmius palmivorus</name>
    <dbReference type="NCBI Taxonomy" id="297713"/>
    <lineage>
        <taxon>Eukaryota</taxon>
        <taxon>Fungi</taxon>
        <taxon>Dikarya</taxon>
        <taxon>Basidiomycota</taxon>
        <taxon>Agaricomycotina</taxon>
        <taxon>Agaricomycetes</taxon>
        <taxon>Agaricomycetidae</taxon>
        <taxon>Agaricales</taxon>
        <taxon>Marasmiineae</taxon>
        <taxon>Marasmiaceae</taxon>
        <taxon>Paramarasmius</taxon>
    </lineage>
</organism>
<evidence type="ECO:0000256" key="1">
    <source>
        <dbReference type="SAM" id="MobiDB-lite"/>
    </source>
</evidence>
<feature type="compositionally biased region" description="Polar residues" evidence="1">
    <location>
        <begin position="584"/>
        <end position="594"/>
    </location>
</feature>
<dbReference type="EMBL" id="JAYKXP010000064">
    <property type="protein sequence ID" value="KAK7032517.1"/>
    <property type="molecule type" value="Genomic_DNA"/>
</dbReference>
<feature type="domain" description="GmrSD restriction endonucleases N-terminal" evidence="2">
    <location>
        <begin position="60"/>
        <end position="172"/>
    </location>
</feature>
<gene>
    <name evidence="3" type="ORF">VNI00_013086</name>
</gene>
<evidence type="ECO:0000259" key="2">
    <source>
        <dbReference type="Pfam" id="PF03235"/>
    </source>
</evidence>
<feature type="compositionally biased region" description="Acidic residues" evidence="1">
    <location>
        <begin position="1"/>
        <end position="17"/>
    </location>
</feature>
<comment type="caution">
    <text evidence="3">The sequence shown here is derived from an EMBL/GenBank/DDBJ whole genome shotgun (WGS) entry which is preliminary data.</text>
</comment>
<name>A0AAW0C3L6_9AGAR</name>
<keyword evidence="4" id="KW-1185">Reference proteome</keyword>
<protein>
    <recommendedName>
        <fullName evidence="2">GmrSD restriction endonucleases N-terminal domain-containing protein</fullName>
    </recommendedName>
</protein>